<feature type="signal peptide" evidence="3">
    <location>
        <begin position="1"/>
        <end position="18"/>
    </location>
</feature>
<proteinExistence type="predicted"/>
<protein>
    <submittedName>
        <fullName evidence="4">Uncharacterized protein</fullName>
    </submittedName>
</protein>
<feature type="region of interest" description="Disordered" evidence="1">
    <location>
        <begin position="69"/>
        <end position="104"/>
    </location>
</feature>
<keyword evidence="2" id="KW-0812">Transmembrane</keyword>
<gene>
    <name evidence="4" type="ORF">ACHAWO_004631</name>
</gene>
<sequence>MKWFCSAIALVLLSSSQAYHVTPPSASIARGGRASHSLYSLKIRSASFFGIGATRRSLQLAPNKRLQLTSVPNGEQNTVESEVQPSISNSSDLSSRDISPTDVRSSSTSLLESIDKLGMKLKPLALAAHNRSIDIKSTNVNGSSSQGSSFKSLLYSVQSNMLWMLYIIYRGYRGFFVILPAVFKEAFRQLEESNVAVDAFGDENGQDLSTASGQRPMRLRTRVTISVLSSILTLSYVISGAFRVLGKFMKTFTTTTSVESSLQAAADEVESNEDKLRRNKAS</sequence>
<reference evidence="4 5" key="1">
    <citation type="submission" date="2024-10" db="EMBL/GenBank/DDBJ databases">
        <title>Updated reference genomes for cyclostephanoid diatoms.</title>
        <authorList>
            <person name="Roberts W.R."/>
            <person name="Alverson A.J."/>
        </authorList>
    </citation>
    <scope>NUCLEOTIDE SEQUENCE [LARGE SCALE GENOMIC DNA]</scope>
    <source>
        <strain evidence="4 5">AJA010-31</strain>
    </source>
</reference>
<keyword evidence="2" id="KW-1133">Transmembrane helix</keyword>
<keyword evidence="3" id="KW-0732">Signal</keyword>
<feature type="transmembrane region" description="Helical" evidence="2">
    <location>
        <begin position="223"/>
        <end position="242"/>
    </location>
</feature>
<dbReference type="EMBL" id="JALLPJ020001213">
    <property type="protein sequence ID" value="KAL3773996.1"/>
    <property type="molecule type" value="Genomic_DNA"/>
</dbReference>
<evidence type="ECO:0000313" key="5">
    <source>
        <dbReference type="Proteomes" id="UP001530400"/>
    </source>
</evidence>
<dbReference type="Proteomes" id="UP001530400">
    <property type="component" value="Unassembled WGS sequence"/>
</dbReference>
<dbReference type="AlphaFoldDB" id="A0ABD3NG83"/>
<evidence type="ECO:0000313" key="4">
    <source>
        <dbReference type="EMBL" id="KAL3773996.1"/>
    </source>
</evidence>
<evidence type="ECO:0000256" key="2">
    <source>
        <dbReference type="SAM" id="Phobius"/>
    </source>
</evidence>
<keyword evidence="5" id="KW-1185">Reference proteome</keyword>
<feature type="compositionally biased region" description="Low complexity" evidence="1">
    <location>
        <begin position="86"/>
        <end position="98"/>
    </location>
</feature>
<feature type="compositionally biased region" description="Polar residues" evidence="1">
    <location>
        <begin position="69"/>
        <end position="85"/>
    </location>
</feature>
<name>A0ABD3NG83_9STRA</name>
<evidence type="ECO:0000256" key="1">
    <source>
        <dbReference type="SAM" id="MobiDB-lite"/>
    </source>
</evidence>
<accession>A0ABD3NG83</accession>
<keyword evidence="2" id="KW-0472">Membrane</keyword>
<comment type="caution">
    <text evidence="4">The sequence shown here is derived from an EMBL/GenBank/DDBJ whole genome shotgun (WGS) entry which is preliminary data.</text>
</comment>
<evidence type="ECO:0000256" key="3">
    <source>
        <dbReference type="SAM" id="SignalP"/>
    </source>
</evidence>
<organism evidence="4 5">
    <name type="scientific">Cyclotella atomus</name>
    <dbReference type="NCBI Taxonomy" id="382360"/>
    <lineage>
        <taxon>Eukaryota</taxon>
        <taxon>Sar</taxon>
        <taxon>Stramenopiles</taxon>
        <taxon>Ochrophyta</taxon>
        <taxon>Bacillariophyta</taxon>
        <taxon>Coscinodiscophyceae</taxon>
        <taxon>Thalassiosirophycidae</taxon>
        <taxon>Stephanodiscales</taxon>
        <taxon>Stephanodiscaceae</taxon>
        <taxon>Cyclotella</taxon>
    </lineage>
</organism>
<feature type="chain" id="PRO_5044883126" evidence="3">
    <location>
        <begin position="19"/>
        <end position="282"/>
    </location>
</feature>